<name>A0A317EE31_9PROT</name>
<dbReference type="InterPro" id="IPR000352">
    <property type="entry name" value="Pep_chain_release_fac_I"/>
</dbReference>
<evidence type="ECO:0000259" key="2">
    <source>
        <dbReference type="PROSITE" id="PS00745"/>
    </source>
</evidence>
<dbReference type="Gene3D" id="3.30.160.20">
    <property type="match status" value="1"/>
</dbReference>
<evidence type="ECO:0000313" key="4">
    <source>
        <dbReference type="Proteomes" id="UP000245461"/>
    </source>
</evidence>
<sequence>MSEIVLHLSAGQGPAECRWVVARLALVFEDEAARAGVRCTLLEAAEGNPASLLVSVTGEGAEAFAAARTGTILWTGASPFRPHHRRRNWFVGVSRVPPPEEFEGLRDEDVTYQAMRASGPGGQHVNKTDSAVRAIHRPTGLATVAQDQRSQHANRKLARLKLLVMLAEREQDSERAGRHAGWLRNRNLERGNAVRTYAGPNFEPRAVP</sequence>
<proteinExistence type="inferred from homology"/>
<gene>
    <name evidence="3" type="ORF">DKG74_06885</name>
</gene>
<protein>
    <submittedName>
        <fullName evidence="3">Peptide chain release factor H</fullName>
    </submittedName>
</protein>
<dbReference type="PANTHER" id="PTHR43804:SF9">
    <property type="entry name" value="PEPTIDE CHAIN RELEASE FACTOR HOMOLOG-RELATED"/>
    <property type="match status" value="1"/>
</dbReference>
<dbReference type="Proteomes" id="UP000245461">
    <property type="component" value="Unassembled WGS sequence"/>
</dbReference>
<comment type="caution">
    <text evidence="3">The sequence shown here is derived from an EMBL/GenBank/DDBJ whole genome shotgun (WGS) entry which is preliminary data.</text>
</comment>
<dbReference type="RefSeq" id="WP_109904036.1">
    <property type="nucleotide sequence ID" value="NZ_QGLE01000003.1"/>
</dbReference>
<dbReference type="NCBIfam" id="TIGR03072">
    <property type="entry name" value="release_prfH"/>
    <property type="match status" value="1"/>
</dbReference>
<accession>A0A317EE31</accession>
<dbReference type="AlphaFoldDB" id="A0A317EE31"/>
<feature type="domain" description="Prokaryotic-type class I peptide chain release factors" evidence="2">
    <location>
        <begin position="116"/>
        <end position="132"/>
    </location>
</feature>
<dbReference type="PANTHER" id="PTHR43804">
    <property type="entry name" value="LD18447P"/>
    <property type="match status" value="1"/>
</dbReference>
<evidence type="ECO:0000256" key="1">
    <source>
        <dbReference type="ARBA" id="ARBA00010835"/>
    </source>
</evidence>
<keyword evidence="4" id="KW-1185">Reference proteome</keyword>
<dbReference type="InterPro" id="IPR050057">
    <property type="entry name" value="Prokaryotic/Mito_RF"/>
</dbReference>
<dbReference type="InterPro" id="IPR045853">
    <property type="entry name" value="Pep_chain_release_fac_I_sf"/>
</dbReference>
<dbReference type="SUPFAM" id="SSF75620">
    <property type="entry name" value="Release factor"/>
    <property type="match status" value="1"/>
</dbReference>
<dbReference type="GO" id="GO:0003747">
    <property type="term" value="F:translation release factor activity"/>
    <property type="evidence" value="ECO:0007669"/>
    <property type="project" value="InterPro"/>
</dbReference>
<reference evidence="3 4" key="1">
    <citation type="submission" date="2018-05" db="EMBL/GenBank/DDBJ databases">
        <title>Zavarzinia sp. HR-AS.</title>
        <authorList>
            <person name="Lee Y."/>
            <person name="Jeon C.O."/>
        </authorList>
    </citation>
    <scope>NUCLEOTIDE SEQUENCE [LARGE SCALE GENOMIC DNA]</scope>
    <source>
        <strain evidence="3 4">HR-AS</strain>
    </source>
</reference>
<dbReference type="Gene3D" id="3.30.70.1660">
    <property type="match status" value="1"/>
</dbReference>
<dbReference type="EMBL" id="QGLE01000003">
    <property type="protein sequence ID" value="PWR24524.1"/>
    <property type="molecule type" value="Genomic_DNA"/>
</dbReference>
<organism evidence="3 4">
    <name type="scientific">Zavarzinia aquatilis</name>
    <dbReference type="NCBI Taxonomy" id="2211142"/>
    <lineage>
        <taxon>Bacteria</taxon>
        <taxon>Pseudomonadati</taxon>
        <taxon>Pseudomonadota</taxon>
        <taxon>Alphaproteobacteria</taxon>
        <taxon>Rhodospirillales</taxon>
        <taxon>Zavarziniaceae</taxon>
        <taxon>Zavarzinia</taxon>
    </lineage>
</organism>
<evidence type="ECO:0000313" key="3">
    <source>
        <dbReference type="EMBL" id="PWR24524.1"/>
    </source>
</evidence>
<dbReference type="PROSITE" id="PS00745">
    <property type="entry name" value="RF_PROK_I"/>
    <property type="match status" value="1"/>
</dbReference>
<comment type="similarity">
    <text evidence="1">Belongs to the prokaryotic/mitochondrial release factor family.</text>
</comment>
<dbReference type="Pfam" id="PF00472">
    <property type="entry name" value="RF-1"/>
    <property type="match status" value="1"/>
</dbReference>
<dbReference type="InterPro" id="IPR017509">
    <property type="entry name" value="PrfH"/>
</dbReference>
<dbReference type="OrthoDB" id="9806673at2"/>